<proteinExistence type="predicted"/>
<reference evidence="1 2" key="1">
    <citation type="journal article" date="2022" name="Hortic Res">
        <title>A haplotype resolved chromosomal level avocado genome allows analysis of novel avocado genes.</title>
        <authorList>
            <person name="Nath O."/>
            <person name="Fletcher S.J."/>
            <person name="Hayward A."/>
            <person name="Shaw L.M."/>
            <person name="Masouleh A.K."/>
            <person name="Furtado A."/>
            <person name="Henry R.J."/>
            <person name="Mitter N."/>
        </authorList>
    </citation>
    <scope>NUCLEOTIDE SEQUENCE [LARGE SCALE GENOMIC DNA]</scope>
    <source>
        <strain evidence="2">cv. Hass</strain>
    </source>
</reference>
<keyword evidence="2" id="KW-1185">Reference proteome</keyword>
<evidence type="ECO:0000313" key="2">
    <source>
        <dbReference type="Proteomes" id="UP001234297"/>
    </source>
</evidence>
<evidence type="ECO:0000313" key="1">
    <source>
        <dbReference type="EMBL" id="KAJ8622248.1"/>
    </source>
</evidence>
<name>A0ACC2KMH6_PERAE</name>
<organism evidence="1 2">
    <name type="scientific">Persea americana</name>
    <name type="common">Avocado</name>
    <dbReference type="NCBI Taxonomy" id="3435"/>
    <lineage>
        <taxon>Eukaryota</taxon>
        <taxon>Viridiplantae</taxon>
        <taxon>Streptophyta</taxon>
        <taxon>Embryophyta</taxon>
        <taxon>Tracheophyta</taxon>
        <taxon>Spermatophyta</taxon>
        <taxon>Magnoliopsida</taxon>
        <taxon>Magnoliidae</taxon>
        <taxon>Laurales</taxon>
        <taxon>Lauraceae</taxon>
        <taxon>Persea</taxon>
    </lineage>
</organism>
<dbReference type="Proteomes" id="UP001234297">
    <property type="component" value="Chromosome 10"/>
</dbReference>
<comment type="caution">
    <text evidence="1">The sequence shown here is derived from an EMBL/GenBank/DDBJ whole genome shotgun (WGS) entry which is preliminary data.</text>
</comment>
<protein>
    <submittedName>
        <fullName evidence="1">Uncharacterized protein</fullName>
    </submittedName>
</protein>
<gene>
    <name evidence="1" type="ORF">MRB53_030777</name>
</gene>
<accession>A0ACC2KMH6</accession>
<dbReference type="EMBL" id="CM056818">
    <property type="protein sequence ID" value="KAJ8622248.1"/>
    <property type="molecule type" value="Genomic_DNA"/>
</dbReference>
<sequence>MNEHVTEEQALKVTYDENSGGRGRGRGNFRGRGRGRGRGFDKSTVECYYCHKLGHFQYECPSKEKGANFAEADEEVLLMAYVDDEKKNKEDLWYLGSGCSNHMCGKKDCFSDLDASFRESVKLGNNSSMAVYGKGNIRLQVNGVVQIITGVFYVPELKNNLLSIGQFQ</sequence>